<evidence type="ECO:0000256" key="2">
    <source>
        <dbReference type="ARBA" id="ARBA00007951"/>
    </source>
</evidence>
<sequence length="421" mass="47252">MADLSWFTGAGLGLFVHWDHASQQGVEISWPLVGRSIIPGRAEPEDHLTVAQYHSTADTFDPQRWDAKALARLARESGARYVVLTVRHHAGYSMYHTRFSDYSVEHSPFQRDITREFVEAVRAEGLRVGLYYSLPDWRHPDYPAFTDDDRPYASESYRRPAPEAWHRYIQYLRDQLTELLTGYGPIDLLWFDGEWERTPVEWRAAELRRLIAELQPATVVNDRLPDQGDYSTPEQGLPVSPPDGPWELCLTMSEAWAYRPADTNYKSARRLARYLVETVARGGNLLLNVGPTGDGAVPDTEVALLRELGAWIDTHGESVIGVEPVGGAVDFYGPLTRRGERLYLHLLLRPVEEVVVRGIPVRRIRAVTLLGSDTPLAHQTNIEVHQEEHRGEDALGELLIAAPQPTGALVDVIAIDLGGEG</sequence>
<evidence type="ECO:0000256" key="1">
    <source>
        <dbReference type="ARBA" id="ARBA00004071"/>
    </source>
</evidence>
<dbReference type="PANTHER" id="PTHR10030:SF37">
    <property type="entry name" value="ALPHA-L-FUCOSIDASE-RELATED"/>
    <property type="match status" value="1"/>
</dbReference>
<evidence type="ECO:0000256" key="4">
    <source>
        <dbReference type="ARBA" id="ARBA00022729"/>
    </source>
</evidence>
<evidence type="ECO:0000256" key="3">
    <source>
        <dbReference type="ARBA" id="ARBA00012662"/>
    </source>
</evidence>
<dbReference type="InterPro" id="IPR057739">
    <property type="entry name" value="Glyco_hydro_29_N"/>
</dbReference>
<comment type="function">
    <text evidence="1">Alpha-L-fucosidase is responsible for hydrolyzing the alpha-1,6-linked fucose joined to the reducing-end N-acetylglucosamine of the carbohydrate moieties of glycoproteins.</text>
</comment>
<dbReference type="InterPro" id="IPR016286">
    <property type="entry name" value="FUC_metazoa-typ"/>
</dbReference>
<comment type="caution">
    <text evidence="8">The sequence shown here is derived from an EMBL/GenBank/DDBJ whole genome shotgun (WGS) entry which is preliminary data.</text>
</comment>
<dbReference type="EC" id="3.2.1.51" evidence="3"/>
<comment type="similarity">
    <text evidence="2">Belongs to the glycosyl hydrolase 29 family.</text>
</comment>
<organism evidence="8 9">
    <name type="scientific">Pseudonocardia aurantiaca</name>
    <dbReference type="NCBI Taxonomy" id="75290"/>
    <lineage>
        <taxon>Bacteria</taxon>
        <taxon>Bacillati</taxon>
        <taxon>Actinomycetota</taxon>
        <taxon>Actinomycetes</taxon>
        <taxon>Pseudonocardiales</taxon>
        <taxon>Pseudonocardiaceae</taxon>
        <taxon>Pseudonocardia</taxon>
    </lineage>
</organism>
<dbReference type="PRINTS" id="PR00741">
    <property type="entry name" value="GLHYDRLASE29"/>
</dbReference>
<evidence type="ECO:0000313" key="9">
    <source>
        <dbReference type="Proteomes" id="UP001597145"/>
    </source>
</evidence>
<evidence type="ECO:0000256" key="6">
    <source>
        <dbReference type="ARBA" id="ARBA00023295"/>
    </source>
</evidence>
<keyword evidence="5" id="KW-0378">Hydrolase</keyword>
<dbReference type="SMART" id="SM00812">
    <property type="entry name" value="Alpha_L_fucos"/>
    <property type="match status" value="1"/>
</dbReference>
<dbReference type="InterPro" id="IPR017853">
    <property type="entry name" value="GH"/>
</dbReference>
<proteinExistence type="inferred from homology"/>
<evidence type="ECO:0000313" key="8">
    <source>
        <dbReference type="EMBL" id="MFD1530997.1"/>
    </source>
</evidence>
<evidence type="ECO:0000256" key="5">
    <source>
        <dbReference type="ARBA" id="ARBA00022801"/>
    </source>
</evidence>
<dbReference type="Gene3D" id="3.20.20.80">
    <property type="entry name" value="Glycosidases"/>
    <property type="match status" value="1"/>
</dbReference>
<dbReference type="RefSeq" id="WP_343971125.1">
    <property type="nucleotide sequence ID" value="NZ_BAAAJG010000002.1"/>
</dbReference>
<evidence type="ECO:0000259" key="7">
    <source>
        <dbReference type="Pfam" id="PF01120"/>
    </source>
</evidence>
<dbReference type="SUPFAM" id="SSF51445">
    <property type="entry name" value="(Trans)glycosidases"/>
    <property type="match status" value="1"/>
</dbReference>
<dbReference type="PANTHER" id="PTHR10030">
    <property type="entry name" value="ALPHA-L-FUCOSIDASE"/>
    <property type="match status" value="1"/>
</dbReference>
<dbReference type="EMBL" id="JBHUCP010000009">
    <property type="protein sequence ID" value="MFD1530997.1"/>
    <property type="molecule type" value="Genomic_DNA"/>
</dbReference>
<protein>
    <recommendedName>
        <fullName evidence="3">alpha-L-fucosidase</fullName>
        <ecNumber evidence="3">3.2.1.51</ecNumber>
    </recommendedName>
</protein>
<name>A0ABW4FLK7_9PSEU</name>
<dbReference type="PIRSF" id="PIRSF001092">
    <property type="entry name" value="Alpha-L-fucosidase"/>
    <property type="match status" value="1"/>
</dbReference>
<gene>
    <name evidence="8" type="ORF">ACFSCY_16260</name>
</gene>
<keyword evidence="9" id="KW-1185">Reference proteome</keyword>
<keyword evidence="4" id="KW-0732">Signal</keyword>
<accession>A0ABW4FLK7</accession>
<dbReference type="Pfam" id="PF01120">
    <property type="entry name" value="Alpha_L_fucos"/>
    <property type="match status" value="1"/>
</dbReference>
<keyword evidence="6" id="KW-0326">Glycosidase</keyword>
<dbReference type="InterPro" id="IPR000933">
    <property type="entry name" value="Glyco_hydro_29"/>
</dbReference>
<feature type="domain" description="Glycoside hydrolase family 29 N-terminal" evidence="7">
    <location>
        <begin position="5"/>
        <end position="317"/>
    </location>
</feature>
<dbReference type="Proteomes" id="UP001597145">
    <property type="component" value="Unassembled WGS sequence"/>
</dbReference>
<reference evidence="9" key="1">
    <citation type="journal article" date="2019" name="Int. J. Syst. Evol. Microbiol.">
        <title>The Global Catalogue of Microorganisms (GCM) 10K type strain sequencing project: providing services to taxonomists for standard genome sequencing and annotation.</title>
        <authorList>
            <consortium name="The Broad Institute Genomics Platform"/>
            <consortium name="The Broad Institute Genome Sequencing Center for Infectious Disease"/>
            <person name="Wu L."/>
            <person name="Ma J."/>
        </authorList>
    </citation>
    <scope>NUCLEOTIDE SEQUENCE [LARGE SCALE GENOMIC DNA]</scope>
    <source>
        <strain evidence="9">JCM 12165</strain>
    </source>
</reference>